<protein>
    <recommendedName>
        <fullName evidence="4">Pseudouridine synthase I TruA alpha/beta domain-containing protein</fullName>
    </recommendedName>
</protein>
<proteinExistence type="inferred from homology"/>
<dbReference type="InterPro" id="IPR020097">
    <property type="entry name" value="PsdUridine_synth_TruA_a/b_dom"/>
</dbReference>
<dbReference type="GO" id="GO:0031119">
    <property type="term" value="P:tRNA pseudouridine synthesis"/>
    <property type="evidence" value="ECO:0007669"/>
    <property type="project" value="TreeGrafter"/>
</dbReference>
<feature type="domain" description="Pseudouridine synthase I TruA alpha/beta" evidence="4">
    <location>
        <begin position="11"/>
        <end position="106"/>
    </location>
</feature>
<dbReference type="SUPFAM" id="SSF55120">
    <property type="entry name" value="Pseudouridine synthase"/>
    <property type="match status" value="1"/>
</dbReference>
<dbReference type="CDD" id="cd02570">
    <property type="entry name" value="PseudoU_synth_EcTruA"/>
    <property type="match status" value="1"/>
</dbReference>
<dbReference type="PANTHER" id="PTHR11142:SF0">
    <property type="entry name" value="TRNA PSEUDOURIDINE SYNTHASE-LIKE 1"/>
    <property type="match status" value="1"/>
</dbReference>
<dbReference type="InterPro" id="IPR020094">
    <property type="entry name" value="TruA/RsuA/RluB/E/F_N"/>
</dbReference>
<dbReference type="InterPro" id="IPR020103">
    <property type="entry name" value="PsdUridine_synth_cat_dom_sf"/>
</dbReference>
<dbReference type="Gene3D" id="3.30.70.580">
    <property type="entry name" value="Pseudouridine synthase I, catalytic domain, N-terminal subdomain"/>
    <property type="match status" value="1"/>
</dbReference>
<dbReference type="PIRSF" id="PIRSF001430">
    <property type="entry name" value="tRNA_psdUrid_synth"/>
    <property type="match status" value="1"/>
</dbReference>
<dbReference type="PANTHER" id="PTHR11142">
    <property type="entry name" value="PSEUDOURIDYLATE SYNTHASE"/>
    <property type="match status" value="1"/>
</dbReference>
<feature type="non-terminal residue" evidence="5">
    <location>
        <position position="1"/>
    </location>
</feature>
<dbReference type="NCBIfam" id="TIGR00071">
    <property type="entry name" value="hisT_truA"/>
    <property type="match status" value="1"/>
</dbReference>
<evidence type="ECO:0000259" key="4">
    <source>
        <dbReference type="Pfam" id="PF01416"/>
    </source>
</evidence>
<keyword evidence="3" id="KW-0413">Isomerase</keyword>
<evidence type="ECO:0000313" key="5">
    <source>
        <dbReference type="EMBL" id="SUZ52868.1"/>
    </source>
</evidence>
<dbReference type="HAMAP" id="MF_00171">
    <property type="entry name" value="TruA"/>
    <property type="match status" value="1"/>
</dbReference>
<gene>
    <name evidence="5" type="ORF">METZ01_LOCUS5722</name>
</gene>
<dbReference type="Gene3D" id="3.30.70.660">
    <property type="entry name" value="Pseudouridine synthase I, catalytic domain, C-terminal subdomain"/>
    <property type="match status" value="1"/>
</dbReference>
<dbReference type="EMBL" id="UINC01000299">
    <property type="protein sequence ID" value="SUZ52868.1"/>
    <property type="molecule type" value="Genomic_DNA"/>
</dbReference>
<dbReference type="Pfam" id="PF01416">
    <property type="entry name" value="PseudoU_synth_1"/>
    <property type="match status" value="2"/>
</dbReference>
<evidence type="ECO:0000256" key="1">
    <source>
        <dbReference type="ARBA" id="ARBA00009375"/>
    </source>
</evidence>
<comment type="similarity">
    <text evidence="1">Belongs to the tRNA pseudouridine synthase TruA family.</text>
</comment>
<dbReference type="InterPro" id="IPR020095">
    <property type="entry name" value="PsdUridine_synth_TruA_C"/>
</dbReference>
<dbReference type="AlphaFoldDB" id="A0A381NGB9"/>
<dbReference type="FunFam" id="3.30.70.580:FF:000001">
    <property type="entry name" value="tRNA pseudouridine synthase A"/>
    <property type="match status" value="1"/>
</dbReference>
<keyword evidence="2" id="KW-0819">tRNA processing</keyword>
<name>A0A381NGB9_9ZZZZ</name>
<dbReference type="InterPro" id="IPR001406">
    <property type="entry name" value="PsdUridine_synth_TruA"/>
</dbReference>
<accession>A0A381NGB9</accession>
<evidence type="ECO:0000256" key="3">
    <source>
        <dbReference type="ARBA" id="ARBA00023235"/>
    </source>
</evidence>
<organism evidence="5">
    <name type="scientific">marine metagenome</name>
    <dbReference type="NCBI Taxonomy" id="408172"/>
    <lineage>
        <taxon>unclassified sequences</taxon>
        <taxon>metagenomes</taxon>
        <taxon>ecological metagenomes</taxon>
    </lineage>
</organism>
<reference evidence="5" key="1">
    <citation type="submission" date="2018-05" db="EMBL/GenBank/DDBJ databases">
        <authorList>
            <person name="Lanie J.A."/>
            <person name="Ng W.-L."/>
            <person name="Kazmierczak K.M."/>
            <person name="Andrzejewski T.M."/>
            <person name="Davidsen T.M."/>
            <person name="Wayne K.J."/>
            <person name="Tettelin H."/>
            <person name="Glass J.I."/>
            <person name="Rusch D."/>
            <person name="Podicherti R."/>
            <person name="Tsui H.-C.T."/>
            <person name="Winkler M.E."/>
        </authorList>
    </citation>
    <scope>NUCLEOTIDE SEQUENCE</scope>
</reference>
<dbReference type="GO" id="GO:0009982">
    <property type="term" value="F:pseudouridine synthase activity"/>
    <property type="evidence" value="ECO:0007669"/>
    <property type="project" value="InterPro"/>
</dbReference>
<feature type="domain" description="Pseudouridine synthase I TruA alpha/beta" evidence="4">
    <location>
        <begin position="146"/>
        <end position="250"/>
    </location>
</feature>
<sequence length="263" mass="29119">VKDNRLKLILQYDGSAFHGWQIQPAERTVQGELEAALEQLTSTHRPVIGSGRTDRGVHATGQVAVASLPGTWQPEKLEKALSAVLPNDIWIKSVEPASPGFHPRYDAVKRTYLYQLGLSSEARSPFHRHWCWPLAKPLEKGLLQSAAGTILGEHSFKAFAKSGQPERGDGCTVHESSWEPWEDLGLTLRVTADRFLHHMVRYLVGTMVDIAGGKRPLEDLSRLLQEPDGELRTSPPAPPTGLFLHHVTYPVRSSVRSSSSTNK</sequence>
<dbReference type="GO" id="GO:0003723">
    <property type="term" value="F:RNA binding"/>
    <property type="evidence" value="ECO:0007669"/>
    <property type="project" value="InterPro"/>
</dbReference>
<evidence type="ECO:0000256" key="2">
    <source>
        <dbReference type="ARBA" id="ARBA00022694"/>
    </source>
</evidence>